<sequence>VYNSLNNHEFTTRAFRNGLCPLRPKTDPSQPMAESEVQKNHRAQRAKECLQALADKGVAIGGKSETKVKRCCTICEQPWSSTHKNLGHCFIGRGVVFCPFSDEPSILVAYEAEKQARLKQHWKKQNDKRRRK</sequence>
<feature type="non-terminal residue" evidence="1">
    <location>
        <position position="1"/>
    </location>
</feature>
<gene>
    <name evidence="1" type="ORF">FOL47_004723</name>
</gene>
<dbReference type="AlphaFoldDB" id="A0A7J6KJV1"/>
<protein>
    <submittedName>
        <fullName evidence="1">Uncharacterized protein</fullName>
    </submittedName>
</protein>
<proteinExistence type="predicted"/>
<comment type="caution">
    <text evidence="1">The sequence shown here is derived from an EMBL/GenBank/DDBJ whole genome shotgun (WGS) entry which is preliminary data.</text>
</comment>
<keyword evidence="2" id="KW-1185">Reference proteome</keyword>
<dbReference type="EMBL" id="JAAPAO010002685">
    <property type="protein sequence ID" value="KAF4647337.1"/>
    <property type="molecule type" value="Genomic_DNA"/>
</dbReference>
<accession>A0A7J6KJV1</accession>
<name>A0A7J6KJV1_PERCH</name>
<organism evidence="1 2">
    <name type="scientific">Perkinsus chesapeaki</name>
    <name type="common">Clam parasite</name>
    <name type="synonym">Perkinsus andrewsi</name>
    <dbReference type="NCBI Taxonomy" id="330153"/>
    <lineage>
        <taxon>Eukaryota</taxon>
        <taxon>Sar</taxon>
        <taxon>Alveolata</taxon>
        <taxon>Perkinsozoa</taxon>
        <taxon>Perkinsea</taxon>
        <taxon>Perkinsida</taxon>
        <taxon>Perkinsidae</taxon>
        <taxon>Perkinsus</taxon>
    </lineage>
</organism>
<dbReference type="Proteomes" id="UP000591131">
    <property type="component" value="Unassembled WGS sequence"/>
</dbReference>
<evidence type="ECO:0000313" key="2">
    <source>
        <dbReference type="Proteomes" id="UP000591131"/>
    </source>
</evidence>
<evidence type="ECO:0000313" key="1">
    <source>
        <dbReference type="EMBL" id="KAF4647337.1"/>
    </source>
</evidence>
<reference evidence="1 2" key="1">
    <citation type="submission" date="2020-04" db="EMBL/GenBank/DDBJ databases">
        <title>Perkinsus chesapeaki whole genome sequence.</title>
        <authorList>
            <person name="Bogema D.R."/>
        </authorList>
    </citation>
    <scope>NUCLEOTIDE SEQUENCE [LARGE SCALE GENOMIC DNA]</scope>
    <source>
        <strain evidence="1">ATCC PRA-425</strain>
    </source>
</reference>